<reference evidence="3 4" key="1">
    <citation type="submission" date="2018-05" db="EMBL/GenBank/DDBJ databases">
        <title>Genomic Encyclopedia of Type Strains, Phase IV (KMG-IV): sequencing the most valuable type-strain genomes for metagenomic binning, comparative biology and taxonomic classification.</title>
        <authorList>
            <person name="Goeker M."/>
        </authorList>
    </citation>
    <scope>NUCLEOTIDE SEQUENCE [LARGE SCALE GENOMIC DNA]</scope>
    <source>
        <strain evidence="3 4">DSM 6462</strain>
    </source>
</reference>
<dbReference type="PANTHER" id="PTHR46112">
    <property type="entry name" value="AMINOPEPTIDASE"/>
    <property type="match status" value="1"/>
</dbReference>
<dbReference type="Pfam" id="PF00557">
    <property type="entry name" value="Peptidase_M24"/>
    <property type="match status" value="1"/>
</dbReference>
<comment type="caution">
    <text evidence="3">The sequence shown here is derived from an EMBL/GenBank/DDBJ whole genome shotgun (WGS) entry which is preliminary data.</text>
</comment>
<feature type="domain" description="Peptidase M24" evidence="1">
    <location>
        <begin position="171"/>
        <end position="380"/>
    </location>
</feature>
<proteinExistence type="predicted"/>
<dbReference type="InterPro" id="IPR029149">
    <property type="entry name" value="Creatin/AminoP/Spt16_N"/>
</dbReference>
<feature type="domain" description="Creatinase N-terminal" evidence="2">
    <location>
        <begin position="23"/>
        <end position="163"/>
    </location>
</feature>
<name>A0A2V3TZH0_9HYPH</name>
<dbReference type="InterPro" id="IPR000587">
    <property type="entry name" value="Creatinase_N"/>
</dbReference>
<dbReference type="InterPro" id="IPR000994">
    <property type="entry name" value="Pept_M24"/>
</dbReference>
<dbReference type="Pfam" id="PF01321">
    <property type="entry name" value="Creatinase_N"/>
    <property type="match status" value="1"/>
</dbReference>
<dbReference type="CDD" id="cd01066">
    <property type="entry name" value="APP_MetAP"/>
    <property type="match status" value="1"/>
</dbReference>
<organism evidence="3 4">
    <name type="scientific">Chelatococcus asaccharovorans</name>
    <dbReference type="NCBI Taxonomy" id="28210"/>
    <lineage>
        <taxon>Bacteria</taxon>
        <taxon>Pseudomonadati</taxon>
        <taxon>Pseudomonadota</taxon>
        <taxon>Alphaproteobacteria</taxon>
        <taxon>Hyphomicrobiales</taxon>
        <taxon>Chelatococcaceae</taxon>
        <taxon>Chelatococcus</taxon>
    </lineage>
</organism>
<keyword evidence="4" id="KW-1185">Reference proteome</keyword>
<dbReference type="InterPro" id="IPR036005">
    <property type="entry name" value="Creatinase/aminopeptidase-like"/>
</dbReference>
<dbReference type="Gene3D" id="3.90.230.10">
    <property type="entry name" value="Creatinase/methionine aminopeptidase superfamily"/>
    <property type="match status" value="1"/>
</dbReference>
<dbReference type="InterPro" id="IPR050659">
    <property type="entry name" value="Peptidase_M24B"/>
</dbReference>
<gene>
    <name evidence="3" type="ORF">C7450_110241</name>
</gene>
<evidence type="ECO:0000259" key="1">
    <source>
        <dbReference type="Pfam" id="PF00557"/>
    </source>
</evidence>
<dbReference type="Gene3D" id="3.40.350.10">
    <property type="entry name" value="Creatinase/prolidase N-terminal domain"/>
    <property type="match status" value="1"/>
</dbReference>
<dbReference type="SUPFAM" id="SSF53092">
    <property type="entry name" value="Creatinase/prolidase N-terminal domain"/>
    <property type="match status" value="1"/>
</dbReference>
<dbReference type="PANTHER" id="PTHR46112:SF2">
    <property type="entry name" value="XAA-PRO AMINOPEPTIDASE P-RELATED"/>
    <property type="match status" value="1"/>
</dbReference>
<evidence type="ECO:0000313" key="3">
    <source>
        <dbReference type="EMBL" id="PXW55302.1"/>
    </source>
</evidence>
<dbReference type="AlphaFoldDB" id="A0A2V3TZH0"/>
<dbReference type="EMBL" id="QJJK01000010">
    <property type="protein sequence ID" value="PXW55302.1"/>
    <property type="molecule type" value="Genomic_DNA"/>
</dbReference>
<evidence type="ECO:0000313" key="4">
    <source>
        <dbReference type="Proteomes" id="UP000248021"/>
    </source>
</evidence>
<evidence type="ECO:0000259" key="2">
    <source>
        <dbReference type="Pfam" id="PF01321"/>
    </source>
</evidence>
<protein>
    <submittedName>
        <fullName evidence="3">Xaa-Pro dipeptidase</fullName>
    </submittedName>
</protein>
<accession>A0A2V3TZH0</accession>
<dbReference type="SUPFAM" id="SSF55920">
    <property type="entry name" value="Creatinase/aminopeptidase"/>
    <property type="match status" value="1"/>
</dbReference>
<dbReference type="Proteomes" id="UP000248021">
    <property type="component" value="Unassembled WGS sequence"/>
</dbReference>
<sequence>MPRLIVQSNRDMLHFPVSEFDRRIRNVRAELERRGLDALLIFAQESHYYLTGFDTGGYKFFQCAILTTDETPITLMTRRPDLPQARLTSTIEDIRIWVDAEGANPAEQLKTILQEKGLQGKRLGIELDTHGLTAANWEKVRVACDGWCTLIDASTVVSLQRVVKSPLELDYVRRAASLADEVIRVVAACAGPDVHEGEVEAAAGAAVLRGGGDITIAKVIMSSGPNAMMTRASSGSRTMRAGEQLTCEWGGIYRRYHAGIFRTFAIGKAKPEHKEIFEIANASLHAMTEAAMPGEPIGNIDREHRRVFDEAGYENERQPSAGYSVGATFPPKGLPDSPPLLYTGNPMIAQPGMTFFLHAVWSDPRTGSAMMLGHTIVITEDGREVLSKLVPEYYECL</sequence>